<comment type="caution">
    <text evidence="2">The sequence shown here is derived from an EMBL/GenBank/DDBJ whole genome shotgun (WGS) entry which is preliminary data.</text>
</comment>
<dbReference type="EMBL" id="VSSQ01047855">
    <property type="protein sequence ID" value="MPN01881.1"/>
    <property type="molecule type" value="Genomic_DNA"/>
</dbReference>
<dbReference type="AlphaFoldDB" id="A0A645EIV2"/>
<dbReference type="InterPro" id="IPR025288">
    <property type="entry name" value="DUF4080"/>
</dbReference>
<dbReference type="Pfam" id="PF13311">
    <property type="entry name" value="DUF4080"/>
    <property type="match status" value="1"/>
</dbReference>
<organism evidence="2">
    <name type="scientific">bioreactor metagenome</name>
    <dbReference type="NCBI Taxonomy" id="1076179"/>
    <lineage>
        <taxon>unclassified sequences</taxon>
        <taxon>metagenomes</taxon>
        <taxon>ecological metagenomes</taxon>
    </lineage>
</organism>
<name>A0A645EIV2_9ZZZZ</name>
<sequence>MSFNELCALRGIETLVSRYGSGTTSEIIKGISENSSAFDFYEGFYRFLISRTPEADSLSGGVSTRRAFSELRDYLIFYGVDEEKLRPVLRLAFLLTDTGALPDFLLPEENEKLTKEEAGRYRALIPEERNAYLYIGKFGSSCAAVFRLQKTVRVYNEKESVFNSEMSINNPDIQNLFTININIVH</sequence>
<gene>
    <name evidence="2" type="ORF">SDC9_149093</name>
</gene>
<evidence type="ECO:0000259" key="1">
    <source>
        <dbReference type="Pfam" id="PF13311"/>
    </source>
</evidence>
<feature type="domain" description="DUF4080" evidence="1">
    <location>
        <begin position="1"/>
        <end position="133"/>
    </location>
</feature>
<evidence type="ECO:0000313" key="2">
    <source>
        <dbReference type="EMBL" id="MPN01881.1"/>
    </source>
</evidence>
<reference evidence="2" key="1">
    <citation type="submission" date="2019-08" db="EMBL/GenBank/DDBJ databases">
        <authorList>
            <person name="Kucharzyk K."/>
            <person name="Murdoch R.W."/>
            <person name="Higgins S."/>
            <person name="Loffler F."/>
        </authorList>
    </citation>
    <scope>NUCLEOTIDE SEQUENCE</scope>
</reference>
<accession>A0A645EIV2</accession>
<protein>
    <recommendedName>
        <fullName evidence="1">DUF4080 domain-containing protein</fullName>
    </recommendedName>
</protein>
<proteinExistence type="predicted"/>